<comment type="caution">
    <text evidence="2">The sequence shown here is derived from an EMBL/GenBank/DDBJ whole genome shotgun (WGS) entry which is preliminary data.</text>
</comment>
<feature type="region of interest" description="Disordered" evidence="1">
    <location>
        <begin position="226"/>
        <end position="254"/>
    </location>
</feature>
<feature type="compositionally biased region" description="Low complexity" evidence="1">
    <location>
        <begin position="230"/>
        <end position="247"/>
    </location>
</feature>
<dbReference type="AlphaFoldDB" id="A0A8H7TK18"/>
<dbReference type="Proteomes" id="UP000664132">
    <property type="component" value="Unassembled WGS sequence"/>
</dbReference>
<dbReference type="EMBL" id="JAFJYH010000072">
    <property type="protein sequence ID" value="KAG4421059.1"/>
    <property type="molecule type" value="Genomic_DNA"/>
</dbReference>
<evidence type="ECO:0000256" key="1">
    <source>
        <dbReference type="SAM" id="MobiDB-lite"/>
    </source>
</evidence>
<sequence length="254" mass="27894">MAAHRVDDIIREMLEDLDQRVDADTQRLLGMARHGAAAGWVDHNVEVFEVRVCGYVWEAATNLRHLVGPLEAFLIGAREKARVLDEVDLLGNELEEIALYGYSRDPYIPMSNNPYVPPPAPASAPRARAQGQPSPRRRRNSSPYVAPRDPKPALKPEPVPGEGSGPKPVPDKKIKKKGVPAWDAGGEDIGWDKVNEWGPAENWEVLAMHVTHKEKLDIKQKLKAEEEEQVNAAAARVPAKGGKAPAKSGKKPKA</sequence>
<accession>A0A8H7TK18</accession>
<keyword evidence="3" id="KW-1185">Reference proteome</keyword>
<dbReference type="OrthoDB" id="10661699at2759"/>
<name>A0A8H7TK18_9HELO</name>
<organism evidence="2 3">
    <name type="scientific">Cadophora malorum</name>
    <dbReference type="NCBI Taxonomy" id="108018"/>
    <lineage>
        <taxon>Eukaryota</taxon>
        <taxon>Fungi</taxon>
        <taxon>Dikarya</taxon>
        <taxon>Ascomycota</taxon>
        <taxon>Pezizomycotina</taxon>
        <taxon>Leotiomycetes</taxon>
        <taxon>Helotiales</taxon>
        <taxon>Ploettnerulaceae</taxon>
        <taxon>Cadophora</taxon>
    </lineage>
</organism>
<evidence type="ECO:0000313" key="3">
    <source>
        <dbReference type="Proteomes" id="UP000664132"/>
    </source>
</evidence>
<feature type="region of interest" description="Disordered" evidence="1">
    <location>
        <begin position="112"/>
        <end position="194"/>
    </location>
</feature>
<proteinExistence type="predicted"/>
<evidence type="ECO:0000313" key="2">
    <source>
        <dbReference type="EMBL" id="KAG4421059.1"/>
    </source>
</evidence>
<reference evidence="2" key="1">
    <citation type="submission" date="2021-02" db="EMBL/GenBank/DDBJ databases">
        <title>Genome sequence Cadophora malorum strain M34.</title>
        <authorList>
            <person name="Stefanovic E."/>
            <person name="Vu D."/>
            <person name="Scully C."/>
            <person name="Dijksterhuis J."/>
            <person name="Roader J."/>
            <person name="Houbraken J."/>
        </authorList>
    </citation>
    <scope>NUCLEOTIDE SEQUENCE</scope>
    <source>
        <strain evidence="2">M34</strain>
    </source>
</reference>
<gene>
    <name evidence="2" type="ORF">IFR04_005822</name>
</gene>
<protein>
    <submittedName>
        <fullName evidence="2">Uncharacterized protein</fullName>
    </submittedName>
</protein>